<organism evidence="2 3">
    <name type="scientific">Methylobacterium isbiliense</name>
    <dbReference type="NCBI Taxonomy" id="315478"/>
    <lineage>
        <taxon>Bacteria</taxon>
        <taxon>Pseudomonadati</taxon>
        <taxon>Pseudomonadota</taxon>
        <taxon>Alphaproteobacteria</taxon>
        <taxon>Hyphomicrobiales</taxon>
        <taxon>Methylobacteriaceae</taxon>
        <taxon>Methylobacterium</taxon>
    </lineage>
</organism>
<sequence length="209" mass="22158">MASRLLAYDPELETFEGETTTPPPHGRETLREMARATTLLELRAVPALRAFLCEAAREATREVGTVGSPAALAAAVQRLEAAIVAALRVTPPRRRPGPFGATLGSHLVAIAGSRLGLELEGLSREDQEFQIARRLVRFVEAALRGAVRAAEPDPEEAARRALAAAAARLAPGLVHPPPRLPSRAPTPARSTGVPPASPGRAPFPPAHRR</sequence>
<evidence type="ECO:0000313" key="3">
    <source>
        <dbReference type="Proteomes" id="UP001055153"/>
    </source>
</evidence>
<protein>
    <submittedName>
        <fullName evidence="2">Uncharacterized protein</fullName>
    </submittedName>
</protein>
<keyword evidence="3" id="KW-1185">Reference proteome</keyword>
<feature type="compositionally biased region" description="Low complexity" evidence="1">
    <location>
        <begin position="181"/>
        <end position="190"/>
    </location>
</feature>
<evidence type="ECO:0000256" key="1">
    <source>
        <dbReference type="SAM" id="MobiDB-lite"/>
    </source>
</evidence>
<dbReference type="RefSeq" id="WP_238241001.1">
    <property type="nucleotide sequence ID" value="NZ_BPQQ01000085.1"/>
</dbReference>
<reference evidence="2" key="2">
    <citation type="submission" date="2021-08" db="EMBL/GenBank/DDBJ databases">
        <authorList>
            <person name="Tani A."/>
            <person name="Ola A."/>
            <person name="Ogura Y."/>
            <person name="Katsura K."/>
            <person name="Hayashi T."/>
        </authorList>
    </citation>
    <scope>NUCLEOTIDE SEQUENCE</scope>
    <source>
        <strain evidence="2">DSM 17168</strain>
    </source>
</reference>
<proteinExistence type="predicted"/>
<feature type="compositionally biased region" description="Pro residues" evidence="1">
    <location>
        <begin position="195"/>
        <end position="209"/>
    </location>
</feature>
<comment type="caution">
    <text evidence="2">The sequence shown here is derived from an EMBL/GenBank/DDBJ whole genome shotgun (WGS) entry which is preliminary data.</text>
</comment>
<dbReference type="Proteomes" id="UP001055153">
    <property type="component" value="Unassembled WGS sequence"/>
</dbReference>
<evidence type="ECO:0000313" key="2">
    <source>
        <dbReference type="EMBL" id="GJE03615.1"/>
    </source>
</evidence>
<name>A0ABQ4SKA0_9HYPH</name>
<reference evidence="2" key="1">
    <citation type="journal article" date="2021" name="Front. Microbiol.">
        <title>Comprehensive Comparative Genomics and Phenotyping of Methylobacterium Species.</title>
        <authorList>
            <person name="Alessa O."/>
            <person name="Ogura Y."/>
            <person name="Fujitani Y."/>
            <person name="Takami H."/>
            <person name="Hayashi T."/>
            <person name="Sahin N."/>
            <person name="Tani A."/>
        </authorList>
    </citation>
    <scope>NUCLEOTIDE SEQUENCE</scope>
    <source>
        <strain evidence="2">DSM 17168</strain>
    </source>
</reference>
<dbReference type="EMBL" id="BPQQ01000085">
    <property type="protein sequence ID" value="GJE03615.1"/>
    <property type="molecule type" value="Genomic_DNA"/>
</dbReference>
<accession>A0ABQ4SKA0</accession>
<gene>
    <name evidence="2" type="ORF">GMJLKIPL_5572</name>
</gene>
<feature type="region of interest" description="Disordered" evidence="1">
    <location>
        <begin position="170"/>
        <end position="209"/>
    </location>
</feature>